<comment type="caution">
    <text evidence="4">The sequence shown here is derived from an EMBL/GenBank/DDBJ whole genome shotgun (WGS) entry which is preliminary data.</text>
</comment>
<evidence type="ECO:0000256" key="3">
    <source>
        <dbReference type="SAM" id="Phobius"/>
    </source>
</evidence>
<feature type="compositionally biased region" description="Basic and acidic residues" evidence="2">
    <location>
        <begin position="416"/>
        <end position="425"/>
    </location>
</feature>
<keyword evidence="5" id="KW-1185">Reference proteome</keyword>
<dbReference type="EMBL" id="CAUYUJ010015479">
    <property type="protein sequence ID" value="CAK0854439.1"/>
    <property type="molecule type" value="Genomic_DNA"/>
</dbReference>
<gene>
    <name evidence="4" type="ORF">PCOR1329_LOCUS45549</name>
</gene>
<name>A0ABN9U605_9DINO</name>
<feature type="non-terminal residue" evidence="4">
    <location>
        <position position="1"/>
    </location>
</feature>
<evidence type="ECO:0000256" key="1">
    <source>
        <dbReference type="SAM" id="Coils"/>
    </source>
</evidence>
<organism evidence="4 5">
    <name type="scientific">Prorocentrum cordatum</name>
    <dbReference type="NCBI Taxonomy" id="2364126"/>
    <lineage>
        <taxon>Eukaryota</taxon>
        <taxon>Sar</taxon>
        <taxon>Alveolata</taxon>
        <taxon>Dinophyceae</taxon>
        <taxon>Prorocentrales</taxon>
        <taxon>Prorocentraceae</taxon>
        <taxon>Prorocentrum</taxon>
    </lineage>
</organism>
<feature type="region of interest" description="Disordered" evidence="2">
    <location>
        <begin position="128"/>
        <end position="181"/>
    </location>
</feature>
<evidence type="ECO:0000256" key="2">
    <source>
        <dbReference type="SAM" id="MobiDB-lite"/>
    </source>
</evidence>
<evidence type="ECO:0000313" key="4">
    <source>
        <dbReference type="EMBL" id="CAK0854439.1"/>
    </source>
</evidence>
<reference evidence="4" key="1">
    <citation type="submission" date="2023-10" db="EMBL/GenBank/DDBJ databases">
        <authorList>
            <person name="Chen Y."/>
            <person name="Shah S."/>
            <person name="Dougan E. K."/>
            <person name="Thang M."/>
            <person name="Chan C."/>
        </authorList>
    </citation>
    <scope>NUCLEOTIDE SEQUENCE [LARGE SCALE GENOMIC DNA]</scope>
</reference>
<feature type="region of interest" description="Disordered" evidence="2">
    <location>
        <begin position="48"/>
        <end position="70"/>
    </location>
</feature>
<keyword evidence="1" id="KW-0175">Coiled coil</keyword>
<keyword evidence="3" id="KW-0812">Transmembrane</keyword>
<keyword evidence="3" id="KW-0472">Membrane</keyword>
<sequence>PTRFKYFEPAWLTMLAVASCCVMLIGLTVLLRWLYIAWRADHMNVRTKSHAQEQSSSPSTAPTRVKLRGLAKRPELNGQLGYAEKYEETSQRFSVRLDGSKQVLGVKLSNLELLEEEGVAWQVTARCHSERDGPRAPTDASAEAPREPETARMCAQGGQPSVPAAQPAASTAAGASSASASSRARVARATTTVAATPCGVVASQMAARASKEDSAAVASLQAVPEPKALAPTTSQAAAATGYSAAAEIAPAAAQASTSSGTPTTQLAEELQRRRATLFVRNARRELDVNDIAEHSKFIEDKIKQMMVQRKELQRKHAVAHARLRREKKDVGRICSLMSQVERLENQAEEFNANVAALNGEREWLNGTEAWKRAVKELHERFVQTASGEVISKATLKQDEEECASFEEMLQKMKADAAELRPLRPEDDGELSDGDLGLATGANANASTRGGQDGGKSSAKGNCKKRPSAPKQAAKIR</sequence>
<proteinExistence type="predicted"/>
<feature type="region of interest" description="Disordered" evidence="2">
    <location>
        <begin position="416"/>
        <end position="476"/>
    </location>
</feature>
<feature type="transmembrane region" description="Helical" evidence="3">
    <location>
        <begin position="12"/>
        <end position="38"/>
    </location>
</feature>
<feature type="coiled-coil region" evidence="1">
    <location>
        <begin position="295"/>
        <end position="360"/>
    </location>
</feature>
<dbReference type="Proteomes" id="UP001189429">
    <property type="component" value="Unassembled WGS sequence"/>
</dbReference>
<feature type="compositionally biased region" description="Polar residues" evidence="2">
    <location>
        <begin position="52"/>
        <end position="62"/>
    </location>
</feature>
<evidence type="ECO:0000313" key="5">
    <source>
        <dbReference type="Proteomes" id="UP001189429"/>
    </source>
</evidence>
<accession>A0ABN9U605</accession>
<feature type="compositionally biased region" description="Low complexity" evidence="2">
    <location>
        <begin position="155"/>
        <end position="181"/>
    </location>
</feature>
<keyword evidence="3" id="KW-1133">Transmembrane helix</keyword>
<protein>
    <submittedName>
        <fullName evidence="4">Uncharacterized protein</fullName>
    </submittedName>
</protein>
<feature type="compositionally biased region" description="Basic residues" evidence="2">
    <location>
        <begin position="461"/>
        <end position="476"/>
    </location>
</feature>